<keyword evidence="6 8" id="KW-0539">Nucleus</keyword>
<dbReference type="InterPro" id="IPR026516">
    <property type="entry name" value="THAP1/10"/>
</dbReference>
<dbReference type="Pfam" id="PF00046">
    <property type="entry name" value="Homeodomain"/>
    <property type="match status" value="1"/>
</dbReference>
<keyword evidence="13" id="KW-1185">Reference proteome</keyword>
<dbReference type="InterPro" id="IPR001356">
    <property type="entry name" value="HD"/>
</dbReference>
<dbReference type="EMBL" id="MTYJ01000025">
    <property type="protein sequence ID" value="OQV21179.1"/>
    <property type="molecule type" value="Genomic_DNA"/>
</dbReference>
<feature type="region of interest" description="Disordered" evidence="9">
    <location>
        <begin position="117"/>
        <end position="148"/>
    </location>
</feature>
<keyword evidence="2" id="KW-0479">Metal-binding</keyword>
<dbReference type="GO" id="GO:0043565">
    <property type="term" value="F:sequence-specific DNA binding"/>
    <property type="evidence" value="ECO:0007669"/>
    <property type="project" value="InterPro"/>
</dbReference>
<dbReference type="GO" id="GO:0008270">
    <property type="term" value="F:zinc ion binding"/>
    <property type="evidence" value="ECO:0007669"/>
    <property type="project" value="UniProtKB-KW"/>
</dbReference>
<reference evidence="13" key="1">
    <citation type="submission" date="2017-01" db="EMBL/GenBank/DDBJ databases">
        <title>Comparative genomics of anhydrobiosis in the tardigrade Hypsibius dujardini.</title>
        <authorList>
            <person name="Yoshida Y."/>
            <person name="Koutsovoulos G."/>
            <person name="Laetsch D."/>
            <person name="Stevens L."/>
            <person name="Kumar S."/>
            <person name="Horikawa D."/>
            <person name="Ishino K."/>
            <person name="Komine S."/>
            <person name="Tomita M."/>
            <person name="Blaxter M."/>
            <person name="Arakawa K."/>
        </authorList>
    </citation>
    <scope>NUCLEOTIDE SEQUENCE [LARGE SCALE GENOMIC DNA]</scope>
    <source>
        <strain evidence="13">Z151</strain>
    </source>
</reference>
<dbReference type="Gene3D" id="6.20.210.20">
    <property type="entry name" value="THAP domain"/>
    <property type="match status" value="1"/>
</dbReference>
<sequence>MQSAQGNRCSVKGCMTNGFSSFIGITWHKFPKAPPTVRKAWGTFCGYYAGWQPTSTSQICSRHFGSSAFSTPFGAAEKVLDSNAIPEFYPPIEDVVPNSCGPEPMQATFNGGKSDEIVVNGNGKRKSAASGSGTKKKKNDNESNAIASPSGLPVVLKQMVDQAQAGGFVASRDTAELLAMARRVFDDSPTSYLILIDCGLPLPTIATLQQLPMTMVEKIRRKHVPKKATANRDEEVTNEMSREVKKDKRGREFLPAEWTQELKEFFDTDQYPDRDEKLAFAKKFGMTETKIDQWFVNQRAQLKRTGRVPSVVTAPPVKTLCFEWENV</sequence>
<protein>
    <recommendedName>
        <fullName evidence="14">Homeobox domain-containing protein</fullName>
    </recommendedName>
</protein>
<dbReference type="SUPFAM" id="SSF57716">
    <property type="entry name" value="Glucocorticoid receptor-like (DNA-binding domain)"/>
    <property type="match status" value="1"/>
</dbReference>
<evidence type="ECO:0000256" key="9">
    <source>
        <dbReference type="SAM" id="MobiDB-lite"/>
    </source>
</evidence>
<evidence type="ECO:0000256" key="4">
    <source>
        <dbReference type="ARBA" id="ARBA00022833"/>
    </source>
</evidence>
<dbReference type="SMART" id="SM00980">
    <property type="entry name" value="THAP"/>
    <property type="match status" value="1"/>
</dbReference>
<dbReference type="OrthoDB" id="21495at2759"/>
<dbReference type="Pfam" id="PF05485">
    <property type="entry name" value="THAP"/>
    <property type="match status" value="1"/>
</dbReference>
<feature type="region of interest" description="Disordered" evidence="9">
    <location>
        <begin position="223"/>
        <end position="247"/>
    </location>
</feature>
<dbReference type="SMART" id="SM00692">
    <property type="entry name" value="DM3"/>
    <property type="match status" value="1"/>
</dbReference>
<feature type="domain" description="Homeobox" evidence="10">
    <location>
        <begin position="245"/>
        <end position="305"/>
    </location>
</feature>
<dbReference type="Gene3D" id="1.10.10.60">
    <property type="entry name" value="Homeodomain-like"/>
    <property type="match status" value="1"/>
</dbReference>
<keyword evidence="3 7" id="KW-0863">Zinc-finger</keyword>
<dbReference type="SMART" id="SM00389">
    <property type="entry name" value="HOX"/>
    <property type="match status" value="1"/>
</dbReference>
<evidence type="ECO:0000256" key="3">
    <source>
        <dbReference type="ARBA" id="ARBA00022771"/>
    </source>
</evidence>
<gene>
    <name evidence="12" type="ORF">BV898_04939</name>
</gene>
<evidence type="ECO:0008006" key="14">
    <source>
        <dbReference type="Google" id="ProtNLM"/>
    </source>
</evidence>
<evidence type="ECO:0000256" key="1">
    <source>
        <dbReference type="ARBA" id="ARBA00004123"/>
    </source>
</evidence>
<dbReference type="PANTHER" id="PTHR46600">
    <property type="entry name" value="THAP DOMAIN-CONTAINING"/>
    <property type="match status" value="1"/>
</dbReference>
<evidence type="ECO:0000256" key="8">
    <source>
        <dbReference type="RuleBase" id="RU000682"/>
    </source>
</evidence>
<dbReference type="AlphaFoldDB" id="A0A1W0X113"/>
<accession>A0A1W0X113</accession>
<keyword evidence="4" id="KW-0862">Zinc</keyword>
<dbReference type="SUPFAM" id="SSF46689">
    <property type="entry name" value="Homeodomain-like"/>
    <property type="match status" value="1"/>
</dbReference>
<dbReference type="PANTHER" id="PTHR46600:SF11">
    <property type="entry name" value="THAP DOMAIN-CONTAINING PROTEIN 10"/>
    <property type="match status" value="1"/>
</dbReference>
<dbReference type="PROSITE" id="PS50071">
    <property type="entry name" value="HOMEOBOX_2"/>
    <property type="match status" value="1"/>
</dbReference>
<name>A0A1W0X113_HYPEX</name>
<dbReference type="Proteomes" id="UP000192578">
    <property type="component" value="Unassembled WGS sequence"/>
</dbReference>
<feature type="compositionally biased region" description="Basic and acidic residues" evidence="9">
    <location>
        <begin position="230"/>
        <end position="247"/>
    </location>
</feature>
<dbReference type="InterPro" id="IPR038441">
    <property type="entry name" value="THAP_Znf_sf"/>
</dbReference>
<dbReference type="CDD" id="cd00086">
    <property type="entry name" value="homeodomain"/>
    <property type="match status" value="1"/>
</dbReference>
<keyword evidence="6 8" id="KW-0371">Homeobox</keyword>
<evidence type="ECO:0000313" key="12">
    <source>
        <dbReference type="EMBL" id="OQV21179.1"/>
    </source>
</evidence>
<evidence type="ECO:0000256" key="5">
    <source>
        <dbReference type="ARBA" id="ARBA00023125"/>
    </source>
</evidence>
<proteinExistence type="predicted"/>
<evidence type="ECO:0000256" key="6">
    <source>
        <dbReference type="PROSITE-ProRule" id="PRU00108"/>
    </source>
</evidence>
<comment type="subcellular location">
    <subcellularLocation>
        <location evidence="1 6 8">Nucleus</location>
    </subcellularLocation>
</comment>
<evidence type="ECO:0000256" key="2">
    <source>
        <dbReference type="ARBA" id="ARBA00022723"/>
    </source>
</evidence>
<dbReference type="GO" id="GO:0005634">
    <property type="term" value="C:nucleus"/>
    <property type="evidence" value="ECO:0007669"/>
    <property type="project" value="UniProtKB-SubCell"/>
</dbReference>
<evidence type="ECO:0000256" key="7">
    <source>
        <dbReference type="PROSITE-ProRule" id="PRU00309"/>
    </source>
</evidence>
<dbReference type="InterPro" id="IPR006612">
    <property type="entry name" value="THAP_Znf"/>
</dbReference>
<organism evidence="12 13">
    <name type="scientific">Hypsibius exemplaris</name>
    <name type="common">Freshwater tardigrade</name>
    <dbReference type="NCBI Taxonomy" id="2072580"/>
    <lineage>
        <taxon>Eukaryota</taxon>
        <taxon>Metazoa</taxon>
        <taxon>Ecdysozoa</taxon>
        <taxon>Tardigrada</taxon>
        <taxon>Eutardigrada</taxon>
        <taxon>Parachela</taxon>
        <taxon>Hypsibioidea</taxon>
        <taxon>Hypsibiidae</taxon>
        <taxon>Hypsibius</taxon>
    </lineage>
</organism>
<evidence type="ECO:0000259" key="11">
    <source>
        <dbReference type="PROSITE" id="PS50950"/>
    </source>
</evidence>
<feature type="DNA-binding region" description="Homeobox" evidence="6">
    <location>
        <begin position="247"/>
        <end position="306"/>
    </location>
</feature>
<evidence type="ECO:0000259" key="10">
    <source>
        <dbReference type="PROSITE" id="PS50071"/>
    </source>
</evidence>
<dbReference type="PROSITE" id="PS50950">
    <property type="entry name" value="ZF_THAP"/>
    <property type="match status" value="1"/>
</dbReference>
<evidence type="ECO:0000313" key="13">
    <source>
        <dbReference type="Proteomes" id="UP000192578"/>
    </source>
</evidence>
<feature type="domain" description="THAP-type" evidence="11">
    <location>
        <begin position="1"/>
        <end position="89"/>
    </location>
</feature>
<comment type="caution">
    <text evidence="12">The sequence shown here is derived from an EMBL/GenBank/DDBJ whole genome shotgun (WGS) entry which is preliminary data.</text>
</comment>
<keyword evidence="5 6" id="KW-0238">DNA-binding</keyword>
<dbReference type="InterPro" id="IPR009057">
    <property type="entry name" value="Homeodomain-like_sf"/>
</dbReference>